<organism evidence="3 4">
    <name type="scientific">Bifidobacterium saguini</name>
    <dbReference type="NCBI Taxonomy" id="762210"/>
    <lineage>
        <taxon>Bacteria</taxon>
        <taxon>Bacillati</taxon>
        <taxon>Actinomycetota</taxon>
        <taxon>Actinomycetes</taxon>
        <taxon>Bifidobacteriales</taxon>
        <taxon>Bifidobacteriaceae</taxon>
        <taxon>Bifidobacterium</taxon>
    </lineage>
</organism>
<dbReference type="RefSeq" id="WP_033890892.1">
    <property type="nucleotide sequence ID" value="NZ_CP071732.1"/>
</dbReference>
<name>A0ABX7SDF6_9BIFI</name>
<dbReference type="Proteomes" id="UP000663729">
    <property type="component" value="Chromosome"/>
</dbReference>
<evidence type="ECO:0008006" key="5">
    <source>
        <dbReference type="Google" id="ProtNLM"/>
    </source>
</evidence>
<dbReference type="InterPro" id="IPR040674">
    <property type="entry name" value="PvuRts1I-like_SRA"/>
</dbReference>
<feature type="domain" description="PvuRts1 I-like SET and RING associated" evidence="1">
    <location>
        <begin position="170"/>
        <end position="320"/>
    </location>
</feature>
<proteinExistence type="predicted"/>
<dbReference type="InterPro" id="IPR048797">
    <property type="entry name" value="PvuRts1I-like_N"/>
</dbReference>
<evidence type="ECO:0000313" key="4">
    <source>
        <dbReference type="Proteomes" id="UP000663729"/>
    </source>
</evidence>
<protein>
    <recommendedName>
        <fullName evidence="5">Restriction endonuclease PvuRts1 I</fullName>
    </recommendedName>
</protein>
<feature type="domain" description="Restriction endonuclease PvuRts1 I-like N-terminal" evidence="2">
    <location>
        <begin position="36"/>
        <end position="115"/>
    </location>
</feature>
<accession>A0ABX7SDF6</accession>
<evidence type="ECO:0000259" key="2">
    <source>
        <dbReference type="Pfam" id="PF21598"/>
    </source>
</evidence>
<sequence length="324" mass="37310">MMLELMENTTKQESIVRNHAPLDKTLFLLRQSSAPTRVFKEFVIQIVRKKLDTCDLDMVIDQRVLCSNGFGTSVDLYLPQIKLGIEICCPTQIDIPAPHESIQRTSVRDVLLQIRDTDYFPLQMDASGSYEEFMQSIDDCIALIQDEISRRKQLGTFGARLDKKKEYANYYQEKHAIIVADNVIFPSIETVIETLCSDASHVNTQSFIIPDSMRRTYGSRYCLWFPRLTVGGHDMVRRGWNTWLSEDGNRIHEWKQENNNNDETTSIGDNPGCLRVTFAETLNAATMQKEYQFVGVFRPISSSMNGYLHHYQRIETTFPIILNS</sequence>
<evidence type="ECO:0000313" key="3">
    <source>
        <dbReference type="EMBL" id="QTB90961.1"/>
    </source>
</evidence>
<evidence type="ECO:0000259" key="1">
    <source>
        <dbReference type="Pfam" id="PF18491"/>
    </source>
</evidence>
<gene>
    <name evidence="3" type="ORF">BSD967_00465</name>
</gene>
<dbReference type="EMBL" id="CP071732">
    <property type="protein sequence ID" value="QTB90961.1"/>
    <property type="molecule type" value="Genomic_DNA"/>
</dbReference>
<dbReference type="Pfam" id="PF21598">
    <property type="entry name" value="PvuRts1I-like_N"/>
    <property type="match status" value="1"/>
</dbReference>
<keyword evidence="4" id="KW-1185">Reference proteome</keyword>
<reference evidence="3 4" key="1">
    <citation type="submission" date="2021-03" db="EMBL/GenBank/DDBJ databases">
        <title>Genome sequencing of Bifidobacterium saguini DSMZ 23967.</title>
        <authorList>
            <person name="Kim J."/>
        </authorList>
    </citation>
    <scope>NUCLEOTIDE SEQUENCE [LARGE SCALE GENOMIC DNA]</scope>
    <source>
        <strain evidence="3 4">DSMZ 23967</strain>
    </source>
</reference>
<dbReference type="Pfam" id="PF18491">
    <property type="entry name" value="SRA"/>
    <property type="match status" value="1"/>
</dbReference>